<evidence type="ECO:0000256" key="7">
    <source>
        <dbReference type="ARBA" id="ARBA00022842"/>
    </source>
</evidence>
<sequence length="96" mass="10886">MDIQTIKQKTTPLFQRYNVRKAALFGSVARGETQTGSDIDILVEMGKGRAFDFFSLQEELAERFGRRVDLVEYVALRPELKDSILADAVTVYESKP</sequence>
<feature type="domain" description="Polymerase beta nucleotidyltransferase" evidence="8">
    <location>
        <begin position="8"/>
        <end position="95"/>
    </location>
</feature>
<evidence type="ECO:0000256" key="3">
    <source>
        <dbReference type="ARBA" id="ARBA00022695"/>
    </source>
</evidence>
<dbReference type="EMBL" id="MHCH01000047">
    <property type="protein sequence ID" value="OGY16322.1"/>
    <property type="molecule type" value="Genomic_DNA"/>
</dbReference>
<dbReference type="SUPFAM" id="SSF81301">
    <property type="entry name" value="Nucleotidyltransferase"/>
    <property type="match status" value="1"/>
</dbReference>
<gene>
    <name evidence="9" type="ORF">A2784_01350</name>
</gene>
<dbReference type="Gene3D" id="3.30.460.10">
    <property type="entry name" value="Beta Polymerase, domain 2"/>
    <property type="match status" value="1"/>
</dbReference>
<dbReference type="GO" id="GO:0005524">
    <property type="term" value="F:ATP binding"/>
    <property type="evidence" value="ECO:0007669"/>
    <property type="project" value="UniProtKB-KW"/>
</dbReference>
<comment type="cofactor">
    <cofactor evidence="1">
        <name>Mg(2+)</name>
        <dbReference type="ChEBI" id="CHEBI:18420"/>
    </cofactor>
</comment>
<dbReference type="PANTHER" id="PTHR33571">
    <property type="entry name" value="SSL8005 PROTEIN"/>
    <property type="match status" value="1"/>
</dbReference>
<keyword evidence="5" id="KW-0547">Nucleotide-binding</keyword>
<keyword evidence="7" id="KW-0460">Magnesium</keyword>
<name>A0A1G1VLQ5_9BACT</name>
<dbReference type="InterPro" id="IPR041633">
    <property type="entry name" value="Polbeta"/>
</dbReference>
<dbReference type="STRING" id="1797589.A2784_01350"/>
<dbReference type="Proteomes" id="UP000177324">
    <property type="component" value="Unassembled WGS sequence"/>
</dbReference>
<dbReference type="CDD" id="cd05403">
    <property type="entry name" value="NT_KNTase_like"/>
    <property type="match status" value="1"/>
</dbReference>
<evidence type="ECO:0000256" key="6">
    <source>
        <dbReference type="ARBA" id="ARBA00022840"/>
    </source>
</evidence>
<evidence type="ECO:0000313" key="10">
    <source>
        <dbReference type="Proteomes" id="UP000177324"/>
    </source>
</evidence>
<evidence type="ECO:0000256" key="1">
    <source>
        <dbReference type="ARBA" id="ARBA00001946"/>
    </source>
</evidence>
<dbReference type="GO" id="GO:0016779">
    <property type="term" value="F:nucleotidyltransferase activity"/>
    <property type="evidence" value="ECO:0007669"/>
    <property type="project" value="UniProtKB-KW"/>
</dbReference>
<dbReference type="GO" id="GO:0046872">
    <property type="term" value="F:metal ion binding"/>
    <property type="evidence" value="ECO:0007669"/>
    <property type="project" value="UniProtKB-KW"/>
</dbReference>
<keyword evidence="4" id="KW-0479">Metal-binding</keyword>
<comment type="caution">
    <text evidence="9">The sequence shown here is derived from an EMBL/GenBank/DDBJ whole genome shotgun (WGS) entry which is preliminary data.</text>
</comment>
<dbReference type="PANTHER" id="PTHR33571:SF12">
    <property type="entry name" value="BSL3053 PROTEIN"/>
    <property type="match status" value="1"/>
</dbReference>
<dbReference type="InterPro" id="IPR052038">
    <property type="entry name" value="Type-VII_TA_antitoxin"/>
</dbReference>
<evidence type="ECO:0000256" key="2">
    <source>
        <dbReference type="ARBA" id="ARBA00022679"/>
    </source>
</evidence>
<accession>A0A1G1VLQ5</accession>
<protein>
    <recommendedName>
        <fullName evidence="8">Polymerase beta nucleotidyltransferase domain-containing protein</fullName>
    </recommendedName>
</protein>
<reference evidence="9 10" key="1">
    <citation type="journal article" date="2016" name="Nat. Commun.">
        <title>Thousands of microbial genomes shed light on interconnected biogeochemical processes in an aquifer system.</title>
        <authorList>
            <person name="Anantharaman K."/>
            <person name="Brown C.T."/>
            <person name="Hug L.A."/>
            <person name="Sharon I."/>
            <person name="Castelle C.J."/>
            <person name="Probst A.J."/>
            <person name="Thomas B.C."/>
            <person name="Singh A."/>
            <person name="Wilkins M.J."/>
            <person name="Karaoz U."/>
            <person name="Brodie E.L."/>
            <person name="Williams K.H."/>
            <person name="Hubbard S.S."/>
            <person name="Banfield J.F."/>
        </authorList>
    </citation>
    <scope>NUCLEOTIDE SEQUENCE [LARGE SCALE GENOMIC DNA]</scope>
</reference>
<keyword evidence="2" id="KW-0808">Transferase</keyword>
<dbReference type="Pfam" id="PF18765">
    <property type="entry name" value="Polbeta"/>
    <property type="match status" value="1"/>
</dbReference>
<keyword evidence="3" id="KW-0548">Nucleotidyltransferase</keyword>
<evidence type="ECO:0000256" key="5">
    <source>
        <dbReference type="ARBA" id="ARBA00022741"/>
    </source>
</evidence>
<evidence type="ECO:0000259" key="8">
    <source>
        <dbReference type="Pfam" id="PF18765"/>
    </source>
</evidence>
<keyword evidence="6" id="KW-0067">ATP-binding</keyword>
<proteinExistence type="predicted"/>
<evidence type="ECO:0000256" key="4">
    <source>
        <dbReference type="ARBA" id="ARBA00022723"/>
    </source>
</evidence>
<dbReference type="AlphaFoldDB" id="A0A1G1VLQ5"/>
<evidence type="ECO:0000313" key="9">
    <source>
        <dbReference type="EMBL" id="OGY16322.1"/>
    </source>
</evidence>
<dbReference type="InterPro" id="IPR043519">
    <property type="entry name" value="NT_sf"/>
</dbReference>
<organism evidence="9 10">
    <name type="scientific">Candidatus Chisholmbacteria bacterium RIFCSPHIGHO2_01_FULL_48_12</name>
    <dbReference type="NCBI Taxonomy" id="1797589"/>
    <lineage>
        <taxon>Bacteria</taxon>
        <taxon>Candidatus Chisholmiibacteriota</taxon>
    </lineage>
</organism>